<dbReference type="Pfam" id="PF00072">
    <property type="entry name" value="Response_reg"/>
    <property type="match status" value="1"/>
</dbReference>
<dbReference type="CDD" id="cd00075">
    <property type="entry name" value="HATPase"/>
    <property type="match status" value="1"/>
</dbReference>
<proteinExistence type="predicted"/>
<evidence type="ECO:0000256" key="2">
    <source>
        <dbReference type="ARBA" id="ARBA00012438"/>
    </source>
</evidence>
<feature type="domain" description="PAC" evidence="9">
    <location>
        <begin position="522"/>
        <end position="574"/>
    </location>
</feature>
<evidence type="ECO:0000259" key="7">
    <source>
        <dbReference type="PROSITE" id="PS50110"/>
    </source>
</evidence>
<dbReference type="RefSeq" id="WP_261760569.1">
    <property type="nucleotide sequence ID" value="NZ_CP104562.2"/>
</dbReference>
<dbReference type="InterPro" id="IPR013656">
    <property type="entry name" value="PAS_4"/>
</dbReference>
<dbReference type="PANTHER" id="PTHR43547:SF2">
    <property type="entry name" value="HYBRID SIGNAL TRANSDUCTION HISTIDINE KINASE C"/>
    <property type="match status" value="1"/>
</dbReference>
<dbReference type="Gene3D" id="3.30.565.10">
    <property type="entry name" value="Histidine kinase-like ATPase, C-terminal domain"/>
    <property type="match status" value="1"/>
</dbReference>
<keyword evidence="3 4" id="KW-0597">Phosphoprotein</keyword>
<evidence type="ECO:0000259" key="6">
    <source>
        <dbReference type="PROSITE" id="PS50109"/>
    </source>
</evidence>
<dbReference type="SUPFAM" id="SSF55781">
    <property type="entry name" value="GAF domain-like"/>
    <property type="match status" value="1"/>
</dbReference>
<evidence type="ECO:0000256" key="3">
    <source>
        <dbReference type="ARBA" id="ARBA00022553"/>
    </source>
</evidence>
<gene>
    <name evidence="10" type="ORF">N4261_13110</name>
</gene>
<protein>
    <recommendedName>
        <fullName evidence="2">histidine kinase</fullName>
        <ecNumber evidence="2">2.7.13.3</ecNumber>
    </recommendedName>
</protein>
<comment type="catalytic activity">
    <reaction evidence="1">
        <text>ATP + protein L-histidine = ADP + protein N-phospho-L-histidine.</text>
        <dbReference type="EC" id="2.7.13.3"/>
    </reaction>
</comment>
<evidence type="ECO:0000256" key="5">
    <source>
        <dbReference type="SAM" id="MobiDB-lite"/>
    </source>
</evidence>
<feature type="domain" description="PAC" evidence="9">
    <location>
        <begin position="656"/>
        <end position="707"/>
    </location>
</feature>
<dbReference type="PROSITE" id="PS50112">
    <property type="entry name" value="PAS"/>
    <property type="match status" value="1"/>
</dbReference>
<dbReference type="InterPro" id="IPR036890">
    <property type="entry name" value="HATPase_C_sf"/>
</dbReference>
<dbReference type="Pfam" id="PF02518">
    <property type="entry name" value="HATPase_c"/>
    <property type="match status" value="1"/>
</dbReference>
<dbReference type="PROSITE" id="PS50113">
    <property type="entry name" value="PAC"/>
    <property type="match status" value="3"/>
</dbReference>
<dbReference type="NCBIfam" id="TIGR00229">
    <property type="entry name" value="sensory_box"/>
    <property type="match status" value="2"/>
</dbReference>
<dbReference type="SMART" id="SM00387">
    <property type="entry name" value="HATPase_c"/>
    <property type="match status" value="1"/>
</dbReference>
<dbReference type="PROSITE" id="PS50109">
    <property type="entry name" value="HIS_KIN"/>
    <property type="match status" value="1"/>
</dbReference>
<dbReference type="InterPro" id="IPR011006">
    <property type="entry name" value="CheY-like_superfamily"/>
</dbReference>
<dbReference type="Pfam" id="PF08448">
    <property type="entry name" value="PAS_4"/>
    <property type="match status" value="2"/>
</dbReference>
<dbReference type="Gene3D" id="1.10.287.130">
    <property type="match status" value="1"/>
</dbReference>
<feature type="domain" description="PAC" evidence="9">
    <location>
        <begin position="397"/>
        <end position="450"/>
    </location>
</feature>
<dbReference type="InterPro" id="IPR001789">
    <property type="entry name" value="Sig_transdc_resp-reg_receiver"/>
</dbReference>
<dbReference type="SUPFAM" id="SSF47384">
    <property type="entry name" value="Homodimeric domain of signal transducing histidine kinase"/>
    <property type="match status" value="1"/>
</dbReference>
<organism evidence="10 11">
    <name type="scientific">Roseateles amylovorans</name>
    <dbReference type="NCBI Taxonomy" id="2978473"/>
    <lineage>
        <taxon>Bacteria</taxon>
        <taxon>Pseudomonadati</taxon>
        <taxon>Pseudomonadota</taxon>
        <taxon>Betaproteobacteria</taxon>
        <taxon>Burkholderiales</taxon>
        <taxon>Sphaerotilaceae</taxon>
        <taxon>Roseateles</taxon>
    </lineage>
</organism>
<dbReference type="InterPro" id="IPR013655">
    <property type="entry name" value="PAS_fold_3"/>
</dbReference>
<evidence type="ECO:0000259" key="8">
    <source>
        <dbReference type="PROSITE" id="PS50112"/>
    </source>
</evidence>
<dbReference type="InterPro" id="IPR035965">
    <property type="entry name" value="PAS-like_dom_sf"/>
</dbReference>
<dbReference type="PANTHER" id="PTHR43547">
    <property type="entry name" value="TWO-COMPONENT HISTIDINE KINASE"/>
    <property type="match status" value="1"/>
</dbReference>
<reference evidence="10" key="1">
    <citation type="submission" date="2022-10" db="EMBL/GenBank/DDBJ databases">
        <title>Characterization and whole genome sequencing of a new Roseateles species, isolated from fresh water.</title>
        <authorList>
            <person name="Guliayeva D.Y."/>
            <person name="Akhremchuk A.E."/>
            <person name="Sikolenko M.A."/>
            <person name="Valentovich L.N."/>
            <person name="Sidarenka A.V."/>
        </authorList>
    </citation>
    <scope>NUCLEOTIDE SEQUENCE</scope>
    <source>
        <strain evidence="10">BIM B-1768</strain>
    </source>
</reference>
<evidence type="ECO:0000313" key="11">
    <source>
        <dbReference type="Proteomes" id="UP001064933"/>
    </source>
</evidence>
<evidence type="ECO:0000313" key="10">
    <source>
        <dbReference type="EMBL" id="UXH80752.1"/>
    </source>
</evidence>
<accession>A0ABY6BC28</accession>
<dbReference type="InterPro" id="IPR005467">
    <property type="entry name" value="His_kinase_dom"/>
</dbReference>
<dbReference type="InterPro" id="IPR000014">
    <property type="entry name" value="PAS"/>
</dbReference>
<dbReference type="CDD" id="cd00130">
    <property type="entry name" value="PAS"/>
    <property type="match status" value="2"/>
</dbReference>
<dbReference type="PROSITE" id="PS50110">
    <property type="entry name" value="RESPONSE_REGULATORY"/>
    <property type="match status" value="1"/>
</dbReference>
<dbReference type="SMART" id="SM00086">
    <property type="entry name" value="PAC"/>
    <property type="match status" value="2"/>
</dbReference>
<dbReference type="Gene3D" id="3.40.50.2300">
    <property type="match status" value="1"/>
</dbReference>
<evidence type="ECO:0000256" key="4">
    <source>
        <dbReference type="PROSITE-ProRule" id="PRU00169"/>
    </source>
</evidence>
<feature type="domain" description="Response regulatory" evidence="7">
    <location>
        <begin position="966"/>
        <end position="1082"/>
    </location>
</feature>
<name>A0ABY6BC28_9BURK</name>
<feature type="domain" description="Histidine kinase" evidence="6">
    <location>
        <begin position="725"/>
        <end position="944"/>
    </location>
</feature>
<dbReference type="InterPro" id="IPR004358">
    <property type="entry name" value="Sig_transdc_His_kin-like_C"/>
</dbReference>
<dbReference type="EC" id="2.7.13.3" evidence="2"/>
<dbReference type="Pfam" id="PF00512">
    <property type="entry name" value="HisKA"/>
    <property type="match status" value="1"/>
</dbReference>
<dbReference type="PRINTS" id="PR00344">
    <property type="entry name" value="BCTRLSENSOR"/>
</dbReference>
<sequence length="1085" mass="120043">MSASHTADALPHPAAAADDAPWLAGGGDMGARMRTLDWRPTPLGAVSQWPQSLRSAVSICLGSGFPMVVLWGPRLTMLYNDAYAPMLGNKHPWALGRDIHEVWHEVADVITPMMDSVMRTGVATWSPDSVLTLERHGAPEETYFSYSFGPVRIEDGSVGGILAVTVEMTERVVSERRLAFLSALSDRTAGATDPLDVCVRAMQEVGGGTPDLRQAAIYLREDGHGDRLVAQSDPPHSGSEAPQALPDPRSHPAPWGPHALAVPIRSTDLADPLGTLVVALNPLRPLDERYRTFVALVARQVARSINDVKTLQQERARVQAEQDLRRMFEQAPSFVCILKGPQHVFEFVNRAHLKLFNSAGWVGRPVREAFPDLADQGYYERLDEVYRTGERFIAASAPVRYRFSADQQEEERLLDFIFEPIRDDAGQVTGIFCEGFDVTAQRRAEAGLRQQEERLRAFIHSAANVIYSMSPDWSEMHTLDGRGFVADAQAHQRDWMEKYVHAEDHDRVRAAIQDAVQHRRPFELEHRVLARDGSVAWTASRAVPMLDAHGRICEWFGTASDITARKHMEEALDATRQQAEAQRRLYEAILTNTPDLAYVFDLSHRFIYANDVLLRMWGKTWDEAIGKTCLELGYEPWHAAMHDREIDRVVATGQPIRGEVPFAGAFGRRIYDYIFVPVLGQQGEVIAVAGTTRDITEMKTMEETLRSQADQLREGDQRKDEFLGMLAHELRNPLAPLRNGLEVIRRVPLPEGTPIPRVRAMMDRQVTQMVRLIDDLLDVTRISSGKIRISKARVALGAVLEAAVETSQPAIDQAGHTLTITSPSVPVFVDADATRLAQVFANLLNNAAKFTAKGGHLQITTLPGPDSVQIRVRDDGEGIPPEMLSRIFEMFVQVDRTLERDKSGLGIGLSLARGLVSLHGGRIEARSDGPGQGSEFIVELPLAVDVARPAPGAELPGELEELAARRVLIADDNIDAADSLAMLFELMGSEAKVVHNGMDAVHQAEQFQPDLVFLDIGMPGLNGYEACARIKATPWGRDMVLVALTGWGQDKDRLRAREAGFDGHLVKPVNPEAIKALISGFDRRP</sequence>
<evidence type="ECO:0000256" key="1">
    <source>
        <dbReference type="ARBA" id="ARBA00000085"/>
    </source>
</evidence>
<dbReference type="CDD" id="cd17580">
    <property type="entry name" value="REC_2_DhkD-like"/>
    <property type="match status" value="1"/>
</dbReference>
<dbReference type="InterPro" id="IPR003661">
    <property type="entry name" value="HisK_dim/P_dom"/>
</dbReference>
<feature type="modified residue" description="4-aspartylphosphate" evidence="4">
    <location>
        <position position="1015"/>
    </location>
</feature>
<dbReference type="Proteomes" id="UP001064933">
    <property type="component" value="Chromosome"/>
</dbReference>
<dbReference type="SMART" id="SM00448">
    <property type="entry name" value="REC"/>
    <property type="match status" value="1"/>
</dbReference>
<dbReference type="SMART" id="SM00388">
    <property type="entry name" value="HisKA"/>
    <property type="match status" value="1"/>
</dbReference>
<dbReference type="Pfam" id="PF08447">
    <property type="entry name" value="PAS_3"/>
    <property type="match status" value="1"/>
</dbReference>
<dbReference type="InterPro" id="IPR036097">
    <property type="entry name" value="HisK_dim/P_sf"/>
</dbReference>
<dbReference type="Gene3D" id="3.30.450.20">
    <property type="entry name" value="PAS domain"/>
    <property type="match status" value="4"/>
</dbReference>
<feature type="domain" description="PAS" evidence="8">
    <location>
        <begin position="582"/>
        <end position="653"/>
    </location>
</feature>
<feature type="region of interest" description="Disordered" evidence="5">
    <location>
        <begin position="226"/>
        <end position="258"/>
    </location>
</feature>
<dbReference type="InterPro" id="IPR000700">
    <property type="entry name" value="PAS-assoc_C"/>
</dbReference>
<keyword evidence="11" id="KW-1185">Reference proteome</keyword>
<dbReference type="InterPro" id="IPR001610">
    <property type="entry name" value="PAC"/>
</dbReference>
<dbReference type="SUPFAM" id="SSF55874">
    <property type="entry name" value="ATPase domain of HSP90 chaperone/DNA topoisomerase II/histidine kinase"/>
    <property type="match status" value="1"/>
</dbReference>
<dbReference type="EMBL" id="CP104562">
    <property type="protein sequence ID" value="UXH80752.1"/>
    <property type="molecule type" value="Genomic_DNA"/>
</dbReference>
<evidence type="ECO:0000259" key="9">
    <source>
        <dbReference type="PROSITE" id="PS50113"/>
    </source>
</evidence>
<dbReference type="SUPFAM" id="SSF52172">
    <property type="entry name" value="CheY-like"/>
    <property type="match status" value="1"/>
</dbReference>
<dbReference type="InterPro" id="IPR003594">
    <property type="entry name" value="HATPase_dom"/>
</dbReference>
<dbReference type="CDD" id="cd00082">
    <property type="entry name" value="HisKA"/>
    <property type="match status" value="1"/>
</dbReference>
<dbReference type="SUPFAM" id="SSF55785">
    <property type="entry name" value="PYP-like sensor domain (PAS domain)"/>
    <property type="match status" value="4"/>
</dbReference>
<dbReference type="SMART" id="SM00091">
    <property type="entry name" value="PAS"/>
    <property type="match status" value="2"/>
</dbReference>